<sequence length="203" mass="22053">MARLKQPGRISAPDPEFCRRLEFEAPGKVDMVVSTTVSEPPAAVENAPPGGAARDGATDAQKAPQRVQTAQRRAHAHPVTRPDMVTIRLLYRLPDNLVARAAAWAAKARCPVGTVLRRAMADLRPALTAALEAGIDYRDVPVDRAKASAHRFDSSITLSRAAHDRLCTELDPEGLAGLTPSLSRWVRAKAVVHLEDYLHRAGY</sequence>
<dbReference type="OrthoDB" id="7770739at2"/>
<evidence type="ECO:0000313" key="3">
    <source>
        <dbReference type="Proteomes" id="UP000319014"/>
    </source>
</evidence>
<dbReference type="EMBL" id="FXTK01000066">
    <property type="protein sequence ID" value="SMP00155.1"/>
    <property type="molecule type" value="Genomic_DNA"/>
</dbReference>
<dbReference type="AlphaFoldDB" id="A0A521FVC0"/>
<organism evidence="2 3">
    <name type="scientific">Paracoccus laeviglucosivorans</name>
    <dbReference type="NCBI Taxonomy" id="1197861"/>
    <lineage>
        <taxon>Bacteria</taxon>
        <taxon>Pseudomonadati</taxon>
        <taxon>Pseudomonadota</taxon>
        <taxon>Alphaproteobacteria</taxon>
        <taxon>Rhodobacterales</taxon>
        <taxon>Paracoccaceae</taxon>
        <taxon>Paracoccus</taxon>
    </lineage>
</organism>
<name>A0A521FVC0_9RHOB</name>
<evidence type="ECO:0000256" key="1">
    <source>
        <dbReference type="SAM" id="MobiDB-lite"/>
    </source>
</evidence>
<reference evidence="2 3" key="1">
    <citation type="submission" date="2017-05" db="EMBL/GenBank/DDBJ databases">
        <authorList>
            <person name="Varghese N."/>
            <person name="Submissions S."/>
        </authorList>
    </citation>
    <scope>NUCLEOTIDE SEQUENCE [LARGE SCALE GENOMIC DNA]</scope>
    <source>
        <strain evidence="2 3">DSM 100094</strain>
    </source>
</reference>
<evidence type="ECO:0000313" key="2">
    <source>
        <dbReference type="EMBL" id="SMP00155.1"/>
    </source>
</evidence>
<dbReference type="Proteomes" id="UP000319014">
    <property type="component" value="Unassembled WGS sequence"/>
</dbReference>
<gene>
    <name evidence="2" type="ORF">SAMN06265221_1662</name>
</gene>
<protein>
    <submittedName>
        <fullName evidence="2">Uncharacterized protein</fullName>
    </submittedName>
</protein>
<dbReference type="RefSeq" id="WP_142665174.1">
    <property type="nucleotide sequence ID" value="NZ_FXTK01000066.1"/>
</dbReference>
<accession>A0A521FVC0</accession>
<feature type="region of interest" description="Disordered" evidence="1">
    <location>
        <begin position="39"/>
        <end position="77"/>
    </location>
</feature>
<keyword evidence="3" id="KW-1185">Reference proteome</keyword>
<proteinExistence type="predicted"/>